<evidence type="ECO:0000259" key="3">
    <source>
        <dbReference type="Pfam" id="PF20151"/>
    </source>
</evidence>
<keyword evidence="2" id="KW-0812">Transmembrane</keyword>
<keyword evidence="5" id="KW-1185">Reference proteome</keyword>
<dbReference type="Pfam" id="PF20151">
    <property type="entry name" value="DUF6533"/>
    <property type="match status" value="1"/>
</dbReference>
<evidence type="ECO:0000256" key="2">
    <source>
        <dbReference type="SAM" id="Phobius"/>
    </source>
</evidence>
<evidence type="ECO:0000256" key="1">
    <source>
        <dbReference type="SAM" id="MobiDB-lite"/>
    </source>
</evidence>
<dbReference type="AlphaFoldDB" id="A0A9P3GHS3"/>
<gene>
    <name evidence="4" type="ORF">PsYK624_123920</name>
</gene>
<accession>A0A9P3GHS3</accession>
<proteinExistence type="predicted"/>
<evidence type="ECO:0000313" key="5">
    <source>
        <dbReference type="Proteomes" id="UP000703269"/>
    </source>
</evidence>
<comment type="caution">
    <text evidence="4">The sequence shown here is derived from an EMBL/GenBank/DDBJ whole genome shotgun (WGS) entry which is preliminary data.</text>
</comment>
<keyword evidence="2" id="KW-1133">Transmembrane helix</keyword>
<reference evidence="4 5" key="1">
    <citation type="submission" date="2021-08" db="EMBL/GenBank/DDBJ databases">
        <title>Draft Genome Sequence of Phanerochaete sordida strain YK-624.</title>
        <authorList>
            <person name="Mori T."/>
            <person name="Dohra H."/>
            <person name="Suzuki T."/>
            <person name="Kawagishi H."/>
            <person name="Hirai H."/>
        </authorList>
    </citation>
    <scope>NUCLEOTIDE SEQUENCE [LARGE SCALE GENOMIC DNA]</scope>
    <source>
        <strain evidence="4 5">YK-624</strain>
    </source>
</reference>
<name>A0A9P3GHS3_9APHY</name>
<feature type="transmembrane region" description="Helical" evidence="2">
    <location>
        <begin position="54"/>
        <end position="81"/>
    </location>
</feature>
<dbReference type="InterPro" id="IPR045340">
    <property type="entry name" value="DUF6533"/>
</dbReference>
<protein>
    <recommendedName>
        <fullName evidence="3">DUF6533 domain-containing protein</fullName>
    </recommendedName>
</protein>
<feature type="region of interest" description="Disordered" evidence="1">
    <location>
        <begin position="183"/>
        <end position="215"/>
    </location>
</feature>
<feature type="transmembrane region" description="Helical" evidence="2">
    <location>
        <begin position="20"/>
        <end position="42"/>
    </location>
</feature>
<dbReference type="OrthoDB" id="2638860at2759"/>
<dbReference type="EMBL" id="BPQB01000057">
    <property type="protein sequence ID" value="GJE96198.1"/>
    <property type="molecule type" value="Genomic_DNA"/>
</dbReference>
<keyword evidence="2" id="KW-0472">Membrane</keyword>
<feature type="domain" description="DUF6533" evidence="3">
    <location>
        <begin position="25"/>
        <end position="69"/>
    </location>
</feature>
<feature type="compositionally biased region" description="Basic and acidic residues" evidence="1">
    <location>
        <begin position="183"/>
        <end position="192"/>
    </location>
</feature>
<organism evidence="4 5">
    <name type="scientific">Phanerochaete sordida</name>
    <dbReference type="NCBI Taxonomy" id="48140"/>
    <lineage>
        <taxon>Eukaryota</taxon>
        <taxon>Fungi</taxon>
        <taxon>Dikarya</taxon>
        <taxon>Basidiomycota</taxon>
        <taxon>Agaricomycotina</taxon>
        <taxon>Agaricomycetes</taxon>
        <taxon>Polyporales</taxon>
        <taxon>Phanerochaetaceae</taxon>
        <taxon>Phanerochaete</taxon>
    </lineage>
</organism>
<dbReference type="Proteomes" id="UP000703269">
    <property type="component" value="Unassembled WGS sequence"/>
</dbReference>
<evidence type="ECO:0000313" key="4">
    <source>
        <dbReference type="EMBL" id="GJE96198.1"/>
    </source>
</evidence>
<sequence length="277" mass="31073">MFQTSSRTVLRDSRTFADEAAVQNYVCVAMMALILWEHAITLREEVSCMWQRKLSVVTVLFTVNRYGVVLYGALAIAAGLVQSRDLHLCPTRHANDGLGADADLRHLLCVARICSLEQEYPALPGRPYPKSNTSRRKSLSLQLYDAHYDSHSNSRLHGIYASDHESADPVDCCSSSVDDRSRHDCPGRHADQDFPSAANGTEGEPESSSDDYSHPRWNSIFSNGPRNEHRAACCVSDHGTSLPHLFHLHPDCYPHIALLSGPSRRYFWRTAIRRPQL</sequence>